<keyword evidence="1" id="KW-0805">Transcription regulation</keyword>
<evidence type="ECO:0000256" key="4">
    <source>
        <dbReference type="SAM" id="MobiDB-lite"/>
    </source>
</evidence>
<evidence type="ECO:0000313" key="6">
    <source>
        <dbReference type="EMBL" id="OPE48961.1"/>
    </source>
</evidence>
<dbReference type="InterPro" id="IPR011711">
    <property type="entry name" value="GntR_C"/>
</dbReference>
<evidence type="ECO:0000256" key="1">
    <source>
        <dbReference type="ARBA" id="ARBA00023015"/>
    </source>
</evidence>
<dbReference type="OrthoDB" id="7989071at2"/>
<dbReference type="PANTHER" id="PTHR43537:SF5">
    <property type="entry name" value="UXU OPERON TRANSCRIPTIONAL REGULATOR"/>
    <property type="match status" value="1"/>
</dbReference>
<keyword evidence="3" id="KW-0804">Transcription</keyword>
<dbReference type="CDD" id="cd07377">
    <property type="entry name" value="WHTH_GntR"/>
    <property type="match status" value="2"/>
</dbReference>
<dbReference type="InterPro" id="IPR000524">
    <property type="entry name" value="Tscrpt_reg_HTH_GntR"/>
</dbReference>
<dbReference type="GO" id="GO:0003700">
    <property type="term" value="F:DNA-binding transcription factor activity"/>
    <property type="evidence" value="ECO:0007669"/>
    <property type="project" value="InterPro"/>
</dbReference>
<dbReference type="PRINTS" id="PR00035">
    <property type="entry name" value="HTHGNTR"/>
</dbReference>
<reference evidence="6 8" key="1">
    <citation type="submission" date="2016-09" db="EMBL/GenBank/DDBJ databases">
        <title>genome sequences of unsequenced Mycobacteria.</title>
        <authorList>
            <person name="Greninger A.L."/>
            <person name="Jerome K.R."/>
            <person name="Mcnair B."/>
            <person name="Wallis C."/>
            <person name="Fang F."/>
        </authorList>
    </citation>
    <scope>NUCLEOTIDE SEQUENCE [LARGE SCALE GENOMIC DNA]</scope>
    <source>
        <strain evidence="6 8">BM1</strain>
    </source>
</reference>
<gene>
    <name evidence="6" type="ORF">BV510_22950</name>
    <name evidence="7" type="ORF">CRI78_19765</name>
</gene>
<dbReference type="GO" id="GO:0003677">
    <property type="term" value="F:DNA binding"/>
    <property type="evidence" value="ECO:0007669"/>
    <property type="project" value="UniProtKB-KW"/>
</dbReference>
<protein>
    <submittedName>
        <fullName evidence="7">FadR family transcriptional regulator</fullName>
    </submittedName>
    <submittedName>
        <fullName evidence="6">GntR family transcriptional regulator</fullName>
    </submittedName>
</protein>
<dbReference type="PANTHER" id="PTHR43537">
    <property type="entry name" value="TRANSCRIPTIONAL REGULATOR, GNTR FAMILY"/>
    <property type="match status" value="1"/>
</dbReference>
<reference evidence="7 9" key="2">
    <citation type="submission" date="2017-10" db="EMBL/GenBank/DDBJ databases">
        <title>The new phylogeny of genus Mycobacterium.</title>
        <authorList>
            <person name="Tortoli E."/>
            <person name="Trovato A."/>
            <person name="Cirillo D.M."/>
        </authorList>
    </citation>
    <scope>NUCLEOTIDE SEQUENCE [LARGE SCALE GENOMIC DNA]</scope>
    <source>
        <strain evidence="7 9">IP141170001</strain>
    </source>
</reference>
<organism evidence="6 8">
    <name type="scientific">Mycolicibacterium diernhoferi</name>
    <dbReference type="NCBI Taxonomy" id="1801"/>
    <lineage>
        <taxon>Bacteria</taxon>
        <taxon>Bacillati</taxon>
        <taxon>Actinomycetota</taxon>
        <taxon>Actinomycetes</taxon>
        <taxon>Mycobacteriales</taxon>
        <taxon>Mycobacteriaceae</taxon>
        <taxon>Mycolicibacterium</taxon>
    </lineage>
</organism>
<keyword evidence="2" id="KW-0238">DNA-binding</keyword>
<feature type="domain" description="HTH gntR-type" evidence="5">
    <location>
        <begin position="34"/>
        <end position="104"/>
    </location>
</feature>
<dbReference type="SUPFAM" id="SSF48008">
    <property type="entry name" value="GntR ligand-binding domain-like"/>
    <property type="match status" value="1"/>
</dbReference>
<evidence type="ECO:0000313" key="8">
    <source>
        <dbReference type="Proteomes" id="UP000191039"/>
    </source>
</evidence>
<dbReference type="RefSeq" id="WP_073853697.1">
    <property type="nucleotide sequence ID" value="NZ_BAAATC010000018.1"/>
</dbReference>
<feature type="domain" description="HTH gntR-type" evidence="5">
    <location>
        <begin position="288"/>
        <end position="358"/>
    </location>
</feature>
<keyword evidence="9" id="KW-1185">Reference proteome</keyword>
<dbReference type="InterPro" id="IPR008920">
    <property type="entry name" value="TF_FadR/GntR_C"/>
</dbReference>
<dbReference type="SMART" id="SM00895">
    <property type="entry name" value="FCD"/>
    <property type="match status" value="2"/>
</dbReference>
<dbReference type="InterPro" id="IPR036390">
    <property type="entry name" value="WH_DNA-bd_sf"/>
</dbReference>
<dbReference type="STRING" id="1801.BRW64_01990"/>
<dbReference type="Gene3D" id="1.20.120.530">
    <property type="entry name" value="GntR ligand-binding domain-like"/>
    <property type="match status" value="1"/>
</dbReference>
<accession>A0A1Q4HLI3</accession>
<evidence type="ECO:0000259" key="5">
    <source>
        <dbReference type="PROSITE" id="PS50949"/>
    </source>
</evidence>
<dbReference type="InterPro" id="IPR036388">
    <property type="entry name" value="WH-like_DNA-bd_sf"/>
</dbReference>
<sequence>MTESPESAERTSAMMPIQPGDGDVWRSMPRRNTQKVSHLLAADLRHQILTGQLAADQQLPPEADLTKRLQISRETLREALRILESQQLLEIRRGRGGGAVVRRPGLEAVSRYVALLLQLRSTTLEHLEEVRSVIEPAAAGQAVGLAGTGHLKTLVALHDSERSAEGDPLGFVTAITAFDQAVTELAGNQTLAVIAGVFRDIYAGQVYSSIDSKDAVAADQIARRVIVSHSAFLDAARRRDAALAQKTWSDYLFTTNRLLVGRKVSRRPIDIAPLWRAQAGQAGSGPTPRRALILAAEFRARIAEGRLKDGDRLPSLADLADEFSISRPTLREALRILEMEYLLDLRTGDRGGASIRTPSSRVAAQQAGIVLEARGTTFADFFRATQQIMPPIIGLVASRITPTRLKMLNDVSSRLAACTENTSEFVTTWREAEMIAFSAVKNPALTVIAEIMHWVRVGVEPAVTADATRLPWVAKTNRNAQRLFAQFVAAAAEQDSVGAAEVWAENLKANASWFQESGFGERLVLDLMG</sequence>
<dbReference type="Proteomes" id="UP000191039">
    <property type="component" value="Unassembled WGS sequence"/>
</dbReference>
<name>A0A1Q4HLI3_9MYCO</name>
<dbReference type="PROSITE" id="PS50949">
    <property type="entry name" value="HTH_GNTR"/>
    <property type="match status" value="2"/>
</dbReference>
<dbReference type="SMART" id="SM00345">
    <property type="entry name" value="HTH_GNTR"/>
    <property type="match status" value="2"/>
</dbReference>
<dbReference type="Proteomes" id="UP000220340">
    <property type="component" value="Unassembled WGS sequence"/>
</dbReference>
<dbReference type="Gene3D" id="1.10.10.10">
    <property type="entry name" value="Winged helix-like DNA-binding domain superfamily/Winged helix DNA-binding domain"/>
    <property type="match status" value="2"/>
</dbReference>
<dbReference type="AlphaFoldDB" id="A0A1Q4HLI3"/>
<comment type="caution">
    <text evidence="6">The sequence shown here is derived from an EMBL/GenBank/DDBJ whole genome shotgun (WGS) entry which is preliminary data.</text>
</comment>
<evidence type="ECO:0000313" key="7">
    <source>
        <dbReference type="EMBL" id="PEG52734.1"/>
    </source>
</evidence>
<evidence type="ECO:0000256" key="2">
    <source>
        <dbReference type="ARBA" id="ARBA00023125"/>
    </source>
</evidence>
<dbReference type="SUPFAM" id="SSF46785">
    <property type="entry name" value="Winged helix' DNA-binding domain"/>
    <property type="match status" value="2"/>
</dbReference>
<dbReference type="EMBL" id="MIJD01000307">
    <property type="protein sequence ID" value="OPE48961.1"/>
    <property type="molecule type" value="Genomic_DNA"/>
</dbReference>
<dbReference type="Pfam" id="PF00392">
    <property type="entry name" value="GntR"/>
    <property type="match status" value="2"/>
</dbReference>
<evidence type="ECO:0000313" key="9">
    <source>
        <dbReference type="Proteomes" id="UP000220340"/>
    </source>
</evidence>
<dbReference type="Pfam" id="PF07729">
    <property type="entry name" value="FCD"/>
    <property type="match status" value="1"/>
</dbReference>
<feature type="region of interest" description="Disordered" evidence="4">
    <location>
        <begin position="1"/>
        <end position="28"/>
    </location>
</feature>
<proteinExistence type="predicted"/>
<dbReference type="EMBL" id="PDCR01000027">
    <property type="protein sequence ID" value="PEG52734.1"/>
    <property type="molecule type" value="Genomic_DNA"/>
</dbReference>
<evidence type="ECO:0000256" key="3">
    <source>
        <dbReference type="ARBA" id="ARBA00023163"/>
    </source>
</evidence>